<evidence type="ECO:0008006" key="4">
    <source>
        <dbReference type="Google" id="ProtNLM"/>
    </source>
</evidence>
<sequence>MISTFMFLFKQYWSFFLLCVIGTAFGIYYGGIWSFLPFMFLLLFFYEWNIAPRKERTWSFIESLPLSFNKRFIIRVILPLSISIIIIFLLTFFKKNKELDFLISISDAVRISSLFVLSSILARSLSGFFAWIIFTYFLSYLMSNYFLYEFVVFILSLFLSYYSLSEKRASKIKTLVVPVFISMILLVSGNLLRVKIYELCLSVPYYNLQITVAKSLLKERAFIGKDISVELLWNRNDSMTEPLKVVIPSHYNDKLLEKMENVILKENYCTQICHVLGDLVSNYSKNWNQERLEKYLNSERVTEQIYALRVLEGSSQIMYLPRILQLVKSPEDEVSAMAIEVLRKWGDIDLYQFPSNPIF</sequence>
<keyword evidence="1" id="KW-0812">Transmembrane</keyword>
<evidence type="ECO:0000313" key="2">
    <source>
        <dbReference type="EMBL" id="KAB8029052.1"/>
    </source>
</evidence>
<keyword evidence="3" id="KW-1185">Reference proteome</keyword>
<gene>
    <name evidence="2" type="ORF">GCL57_10955</name>
</gene>
<feature type="transmembrane region" description="Helical" evidence="1">
    <location>
        <begin position="145"/>
        <end position="162"/>
    </location>
</feature>
<dbReference type="EMBL" id="WFLN01000008">
    <property type="protein sequence ID" value="KAB8029052.1"/>
    <property type="molecule type" value="Genomic_DNA"/>
</dbReference>
<dbReference type="AlphaFoldDB" id="A0A833JB76"/>
<protein>
    <recommendedName>
        <fullName evidence="4">HEAT repeat domain-containing protein</fullName>
    </recommendedName>
</protein>
<name>A0A833JB76_9BACT</name>
<feature type="transmembrane region" description="Helical" evidence="1">
    <location>
        <begin position="174"/>
        <end position="192"/>
    </location>
</feature>
<keyword evidence="1" id="KW-1133">Transmembrane helix</keyword>
<evidence type="ECO:0000256" key="1">
    <source>
        <dbReference type="SAM" id="Phobius"/>
    </source>
</evidence>
<comment type="caution">
    <text evidence="2">The sequence shown here is derived from an EMBL/GenBank/DDBJ whole genome shotgun (WGS) entry which is preliminary data.</text>
</comment>
<dbReference type="Proteomes" id="UP000442694">
    <property type="component" value="Unassembled WGS sequence"/>
</dbReference>
<organism evidence="2 3">
    <name type="scientific">Fluviispira multicolorata</name>
    <dbReference type="NCBI Taxonomy" id="2654512"/>
    <lineage>
        <taxon>Bacteria</taxon>
        <taxon>Pseudomonadati</taxon>
        <taxon>Bdellovibrionota</taxon>
        <taxon>Oligoflexia</taxon>
        <taxon>Silvanigrellales</taxon>
        <taxon>Silvanigrellaceae</taxon>
        <taxon>Fluviispira</taxon>
    </lineage>
</organism>
<accession>A0A833JB76</accession>
<feature type="transmembrane region" description="Helical" evidence="1">
    <location>
        <begin position="114"/>
        <end position="139"/>
    </location>
</feature>
<feature type="transmembrane region" description="Helical" evidence="1">
    <location>
        <begin position="72"/>
        <end position="93"/>
    </location>
</feature>
<evidence type="ECO:0000313" key="3">
    <source>
        <dbReference type="Proteomes" id="UP000442694"/>
    </source>
</evidence>
<dbReference type="RefSeq" id="WP_152213393.1">
    <property type="nucleotide sequence ID" value="NZ_WFLN01000008.1"/>
</dbReference>
<reference evidence="2 3" key="1">
    <citation type="submission" date="2019-10" db="EMBL/GenBank/DDBJ databases">
        <title>New genus of Silvanigrellaceae.</title>
        <authorList>
            <person name="Pitt A."/>
            <person name="Hahn M.W."/>
        </authorList>
    </citation>
    <scope>NUCLEOTIDE SEQUENCE [LARGE SCALE GENOMIC DNA]</scope>
    <source>
        <strain evidence="2 3">33A1-SZDP</strain>
    </source>
</reference>
<proteinExistence type="predicted"/>
<keyword evidence="1" id="KW-0472">Membrane</keyword>
<feature type="transmembrane region" description="Helical" evidence="1">
    <location>
        <begin position="12"/>
        <end position="45"/>
    </location>
</feature>